<keyword evidence="9" id="KW-0799">Topoisomerase</keyword>
<dbReference type="PROSITE" id="PS50880">
    <property type="entry name" value="TOPRIM"/>
    <property type="match status" value="1"/>
</dbReference>
<dbReference type="NCBIfam" id="NF011501">
    <property type="entry name" value="PRK14939.1"/>
    <property type="match status" value="1"/>
</dbReference>
<dbReference type="SUPFAM" id="SSF55874">
    <property type="entry name" value="ATPase domain of HSP90 chaperone/DNA topoisomerase II/histidine kinase"/>
    <property type="match status" value="1"/>
</dbReference>
<proteinExistence type="inferred from homology"/>
<evidence type="ECO:0000256" key="9">
    <source>
        <dbReference type="ARBA" id="ARBA00023029"/>
    </source>
</evidence>
<keyword evidence="11 13" id="KW-0413">Isomerase</keyword>
<dbReference type="InterPro" id="IPR000565">
    <property type="entry name" value="Topo_IIA_B"/>
</dbReference>
<dbReference type="Proteomes" id="UP000231098">
    <property type="component" value="Unassembled WGS sequence"/>
</dbReference>
<reference evidence="14" key="1">
    <citation type="submission" date="2017-09" db="EMBL/GenBank/DDBJ databases">
        <title>Depth-based differentiation of microbial function through sediment-hosted aquifers and enrichment of novel symbionts in the deep terrestrial subsurface.</title>
        <authorList>
            <person name="Probst A.J."/>
            <person name="Ladd B."/>
            <person name="Jarett J.K."/>
            <person name="Geller-Mcgrath D.E."/>
            <person name="Sieber C.M.K."/>
            <person name="Emerson J.B."/>
            <person name="Anantharaman K."/>
            <person name="Thomas B.C."/>
            <person name="Malmstrom R."/>
            <person name="Stieglmeier M."/>
            <person name="Klingl A."/>
            <person name="Woyke T."/>
            <person name="Ryan C.M."/>
            <person name="Banfield J.F."/>
        </authorList>
    </citation>
    <scope>NUCLEOTIDE SEQUENCE [LARGE SCALE GENOMIC DNA]</scope>
</reference>
<dbReference type="Pfam" id="PF01751">
    <property type="entry name" value="Toprim"/>
    <property type="match status" value="1"/>
</dbReference>
<name>A0A2H0X9I1_UNCKA</name>
<dbReference type="SUPFAM" id="SSF56719">
    <property type="entry name" value="Type II DNA topoisomerase"/>
    <property type="match status" value="1"/>
</dbReference>
<dbReference type="EC" id="5.6.2.2" evidence="4"/>
<dbReference type="FunFam" id="3.30.230.10:FF:000005">
    <property type="entry name" value="DNA gyrase subunit B"/>
    <property type="match status" value="1"/>
</dbReference>
<feature type="domain" description="Toprim" evidence="12">
    <location>
        <begin position="439"/>
        <end position="553"/>
    </location>
</feature>
<dbReference type="GO" id="GO:0003918">
    <property type="term" value="F:DNA topoisomerase type II (double strand cut, ATP-hydrolyzing) activity"/>
    <property type="evidence" value="ECO:0007669"/>
    <property type="project" value="UniProtKB-EC"/>
</dbReference>
<dbReference type="Pfam" id="PF00204">
    <property type="entry name" value="DNA_gyraseB"/>
    <property type="match status" value="1"/>
</dbReference>
<dbReference type="Gene3D" id="3.30.565.10">
    <property type="entry name" value="Histidine kinase-like ATPase, C-terminal domain"/>
    <property type="match status" value="1"/>
</dbReference>
<keyword evidence="7" id="KW-0067">ATP-binding</keyword>
<dbReference type="InterPro" id="IPR020568">
    <property type="entry name" value="Ribosomal_Su5_D2-typ_SF"/>
</dbReference>
<protein>
    <recommendedName>
        <fullName evidence="4">DNA topoisomerase (ATP-hydrolyzing)</fullName>
        <ecNumber evidence="4">5.6.2.2</ecNumber>
    </recommendedName>
</protein>
<dbReference type="InterPro" id="IPR013760">
    <property type="entry name" value="Topo_IIA-like_dom_sf"/>
</dbReference>
<sequence length="670" mass="74531">MADEYNASQIEVLEGLEPVRKRPGMYIGSTDQTGLNHLVTEIVNNSVDEALAGRCNKVAVIFHKDGKITISDNGAGIPVDVVPKYNKSALEICMTMLHAGGKFGRGSYKVSGGLHGVGASVVNALSDWMRVEVRRNDKYYYQEYKRGEPTMKIKSVPSVKEIKDQLEEENLAYEMTDHPKTGTITTFLPDKSIFTENPGPDYEFFKNQLRDYAYLTAGVKITILDKRADLQQTYYFEGGAQSLVEHLNRNKKGLQEKIFYVHKQQNGCDVEVAVEYNDSFAENVITFANNIETTAGGTHLTGFKSALTRAINDYAKKNNLIKEGNDSLSGEDTREGLTAVVSVKLESQNLQFEGQTKRKLGNPEVRPAVEVVVNQALTDYLNENPRDAQSIIEKSLLAARARAASQAARDLVIRKGALGDISGLPGKLADCQEKDPAKSELFLVEGDSAGGSAKQGRDRKFQAVLPLGGKILNTERNHLDKILKFEELKDLIIALGMGIGEMVSPDKLRYHKTIVMADADVDGAHIMTLVLTFFFRHLPKVIEEGHLYVAQTPLFRIQKGKEVHYAHDEKDRDEIVKSMMKSKLSEEDAKVVEGEIDKGKIVIQRFKGLGEMNPTQLWETSMNPETRILKLVKIEDAAKTDEVFSTLMGDEVPPRKLFIQTHAKSAEVDM</sequence>
<dbReference type="InterPro" id="IPR014721">
    <property type="entry name" value="Ribsml_uS5_D2-typ_fold_subgr"/>
</dbReference>
<evidence type="ECO:0000313" key="14">
    <source>
        <dbReference type="Proteomes" id="UP000231098"/>
    </source>
</evidence>
<dbReference type="NCBIfam" id="NF004189">
    <property type="entry name" value="PRK05644.1"/>
    <property type="match status" value="1"/>
</dbReference>
<dbReference type="InterPro" id="IPR001241">
    <property type="entry name" value="Topo_IIA"/>
</dbReference>
<dbReference type="GO" id="GO:0006265">
    <property type="term" value="P:DNA topological change"/>
    <property type="evidence" value="ECO:0007669"/>
    <property type="project" value="InterPro"/>
</dbReference>
<comment type="similarity">
    <text evidence="3">Belongs to the type II topoisomerase GyrB family.</text>
</comment>
<dbReference type="SUPFAM" id="SSF54211">
    <property type="entry name" value="Ribosomal protein S5 domain 2-like"/>
    <property type="match status" value="1"/>
</dbReference>
<dbReference type="InterPro" id="IPR036890">
    <property type="entry name" value="HATPase_C_sf"/>
</dbReference>
<comment type="cofactor">
    <cofactor evidence="2">
        <name>Mg(2+)</name>
        <dbReference type="ChEBI" id="CHEBI:18420"/>
    </cofactor>
</comment>
<evidence type="ECO:0000256" key="6">
    <source>
        <dbReference type="ARBA" id="ARBA00022741"/>
    </source>
</evidence>
<gene>
    <name evidence="13" type="ORF">COT51_02535</name>
</gene>
<evidence type="ECO:0000256" key="10">
    <source>
        <dbReference type="ARBA" id="ARBA00023125"/>
    </source>
</evidence>
<dbReference type="SMART" id="SM00433">
    <property type="entry name" value="TOP2c"/>
    <property type="match status" value="1"/>
</dbReference>
<keyword evidence="5" id="KW-0479">Metal-binding</keyword>
<organism evidence="13 14">
    <name type="scientific">candidate division WWE3 bacterium CG08_land_8_20_14_0_20_41_15</name>
    <dbReference type="NCBI Taxonomy" id="1975086"/>
    <lineage>
        <taxon>Bacteria</taxon>
        <taxon>Katanobacteria</taxon>
    </lineage>
</organism>
<dbReference type="InterPro" id="IPR002288">
    <property type="entry name" value="DNA_gyrase_B_C"/>
</dbReference>
<dbReference type="CDD" id="cd00822">
    <property type="entry name" value="TopoII_Trans_DNA_gyrase"/>
    <property type="match status" value="1"/>
</dbReference>
<dbReference type="Pfam" id="PF00986">
    <property type="entry name" value="DNA_gyraseB_C"/>
    <property type="match status" value="1"/>
</dbReference>
<dbReference type="InterPro" id="IPR013759">
    <property type="entry name" value="Topo_IIA_B_C"/>
</dbReference>
<dbReference type="GO" id="GO:0005524">
    <property type="term" value="F:ATP binding"/>
    <property type="evidence" value="ECO:0007669"/>
    <property type="project" value="UniProtKB-KW"/>
</dbReference>
<evidence type="ECO:0000256" key="5">
    <source>
        <dbReference type="ARBA" id="ARBA00022723"/>
    </source>
</evidence>
<evidence type="ECO:0000313" key="13">
    <source>
        <dbReference type="EMBL" id="PIS21495.1"/>
    </source>
</evidence>
<comment type="catalytic activity">
    <reaction evidence="1">
        <text>ATP-dependent breakage, passage and rejoining of double-stranded DNA.</text>
        <dbReference type="EC" id="5.6.2.2"/>
    </reaction>
</comment>
<evidence type="ECO:0000256" key="8">
    <source>
        <dbReference type="ARBA" id="ARBA00022842"/>
    </source>
</evidence>
<dbReference type="PRINTS" id="PR01159">
    <property type="entry name" value="DNAGYRASEB"/>
</dbReference>
<dbReference type="InterPro" id="IPR013506">
    <property type="entry name" value="Topo_IIA_bsu_dom2"/>
</dbReference>
<dbReference type="InterPro" id="IPR018522">
    <property type="entry name" value="TopoIIA_CS"/>
</dbReference>
<dbReference type="PANTHER" id="PTHR45866">
    <property type="entry name" value="DNA GYRASE/TOPOISOMERASE SUBUNIT B"/>
    <property type="match status" value="1"/>
</dbReference>
<comment type="caution">
    <text evidence="13">The sequence shown here is derived from an EMBL/GenBank/DDBJ whole genome shotgun (WGS) entry which is preliminary data.</text>
</comment>
<dbReference type="GO" id="GO:0046872">
    <property type="term" value="F:metal ion binding"/>
    <property type="evidence" value="ECO:0007669"/>
    <property type="project" value="UniProtKB-KW"/>
</dbReference>
<evidence type="ECO:0000256" key="7">
    <source>
        <dbReference type="ARBA" id="ARBA00022840"/>
    </source>
</evidence>
<keyword evidence="8" id="KW-0460">Magnesium</keyword>
<dbReference type="Gene3D" id="3.40.50.670">
    <property type="match status" value="1"/>
</dbReference>
<dbReference type="CDD" id="cd16928">
    <property type="entry name" value="HATPase_GyrB-like"/>
    <property type="match status" value="1"/>
</dbReference>
<evidence type="ECO:0000256" key="4">
    <source>
        <dbReference type="ARBA" id="ARBA00012895"/>
    </source>
</evidence>
<dbReference type="PROSITE" id="PS00177">
    <property type="entry name" value="TOPOISOMERASE_II"/>
    <property type="match status" value="1"/>
</dbReference>
<dbReference type="PRINTS" id="PR00418">
    <property type="entry name" value="TPI2FAMILY"/>
</dbReference>
<dbReference type="Pfam" id="PF02518">
    <property type="entry name" value="HATPase_c"/>
    <property type="match status" value="1"/>
</dbReference>
<dbReference type="PANTHER" id="PTHR45866:SF1">
    <property type="entry name" value="DNA GYRASE SUBUNIT B, MITOCHONDRIAL"/>
    <property type="match status" value="1"/>
</dbReference>
<dbReference type="AlphaFoldDB" id="A0A2H0X9I1"/>
<accession>A0A2H0X9I1</accession>
<keyword evidence="10" id="KW-0238">DNA-binding</keyword>
<dbReference type="InterPro" id="IPR006171">
    <property type="entry name" value="TOPRIM_dom"/>
</dbReference>
<dbReference type="InterPro" id="IPR003594">
    <property type="entry name" value="HATPase_dom"/>
</dbReference>
<dbReference type="EMBL" id="PEYV01000041">
    <property type="protein sequence ID" value="PIS21495.1"/>
    <property type="molecule type" value="Genomic_DNA"/>
</dbReference>
<evidence type="ECO:0000256" key="1">
    <source>
        <dbReference type="ARBA" id="ARBA00000185"/>
    </source>
</evidence>
<evidence type="ECO:0000256" key="11">
    <source>
        <dbReference type="ARBA" id="ARBA00023235"/>
    </source>
</evidence>
<evidence type="ECO:0000256" key="2">
    <source>
        <dbReference type="ARBA" id="ARBA00001946"/>
    </source>
</evidence>
<evidence type="ECO:0000259" key="12">
    <source>
        <dbReference type="PROSITE" id="PS50880"/>
    </source>
</evidence>
<dbReference type="SMART" id="SM00387">
    <property type="entry name" value="HATPase_c"/>
    <property type="match status" value="1"/>
</dbReference>
<dbReference type="GO" id="GO:0003677">
    <property type="term" value="F:DNA binding"/>
    <property type="evidence" value="ECO:0007669"/>
    <property type="project" value="UniProtKB-KW"/>
</dbReference>
<keyword evidence="6" id="KW-0547">Nucleotide-binding</keyword>
<evidence type="ECO:0000256" key="3">
    <source>
        <dbReference type="ARBA" id="ARBA00010708"/>
    </source>
</evidence>
<dbReference type="Gene3D" id="3.30.230.10">
    <property type="match status" value="1"/>
</dbReference>